<evidence type="ECO:0000313" key="4">
    <source>
        <dbReference type="EMBL" id="CAI9109480.1"/>
    </source>
</evidence>
<dbReference type="Pfam" id="PF13041">
    <property type="entry name" value="PPR_2"/>
    <property type="match status" value="2"/>
</dbReference>
<dbReference type="PANTHER" id="PTHR47447:SF27">
    <property type="entry name" value="PENTACOTRIPEPTIDE-REPEAT REGION OF PRORP DOMAIN-CONTAINING PROTEIN"/>
    <property type="match status" value="1"/>
</dbReference>
<proteinExistence type="inferred from homology"/>
<dbReference type="Pfam" id="PF01535">
    <property type="entry name" value="PPR"/>
    <property type="match status" value="1"/>
</dbReference>
<organism evidence="4 5">
    <name type="scientific">Oldenlandia corymbosa var. corymbosa</name>
    <dbReference type="NCBI Taxonomy" id="529605"/>
    <lineage>
        <taxon>Eukaryota</taxon>
        <taxon>Viridiplantae</taxon>
        <taxon>Streptophyta</taxon>
        <taxon>Embryophyta</taxon>
        <taxon>Tracheophyta</taxon>
        <taxon>Spermatophyta</taxon>
        <taxon>Magnoliopsida</taxon>
        <taxon>eudicotyledons</taxon>
        <taxon>Gunneridae</taxon>
        <taxon>Pentapetalae</taxon>
        <taxon>asterids</taxon>
        <taxon>lamiids</taxon>
        <taxon>Gentianales</taxon>
        <taxon>Rubiaceae</taxon>
        <taxon>Rubioideae</taxon>
        <taxon>Spermacoceae</taxon>
        <taxon>Hedyotis-Oldenlandia complex</taxon>
        <taxon>Oldenlandia</taxon>
    </lineage>
</organism>
<protein>
    <submittedName>
        <fullName evidence="4">OLC1v1009305C1</fullName>
    </submittedName>
</protein>
<dbReference type="NCBIfam" id="TIGR00756">
    <property type="entry name" value="PPR"/>
    <property type="match status" value="5"/>
</dbReference>
<keyword evidence="2" id="KW-0677">Repeat</keyword>
<dbReference type="PROSITE" id="PS51375">
    <property type="entry name" value="PPR"/>
    <property type="match status" value="5"/>
</dbReference>
<sequence length="589" mass="67270">MLTSICRHNFQRKFRTLVALCVDRPHGYCRIATKCDPTMEKPKHQTPVRRIVSKKKQSKLMKRGNVEPKVYMRETIWGISKLLRYYTWESAQEQLEKLAIKWDSYTVNQVLKTHPPMEKTWLFFNWASRKKGFKHDQYTYTTMLDIFGEARRIESMKYVFHQMQEQGIKIDVVTYTSLLHWLSNDGDVDGATALWKEMRDKGCHPTTVSYTAYMKILFDHNRVREATEVYKEMIRVGCSPNCHTYTILMEHLANSGRFKEAMDIFNKMQVAGVQPDKAACNILVSKCCKAMELESMQKILEYMRDKTLVLRISVYREAIETLKAAGASDALLRQVNRHLSCENFDQKETDRHIKEIIDIKSAMDRAVVLHFLSKQNFPVIDKLLDELANKNIKLDSGLISMVVEVSSHNCRESSALLAVEYSSKVGIMVERSAYLALFGLLIRTNKLAKVVNVVEEMIRAGVSPGSQQSALLVYRLGLARELDLAAKVFSLLPDEEKNTATYTALIAAFFSSGETEKGLGTFELMRTLGIGASLGTYRVLLNGLEKTGQIGKLETYRKEKKILQAKSCTQNVSPEEKICDLLFAGDFFS</sequence>
<dbReference type="PANTHER" id="PTHR47447">
    <property type="entry name" value="OS03G0856100 PROTEIN"/>
    <property type="match status" value="1"/>
</dbReference>
<evidence type="ECO:0000256" key="2">
    <source>
        <dbReference type="ARBA" id="ARBA00022737"/>
    </source>
</evidence>
<dbReference type="EMBL" id="OX459123">
    <property type="protein sequence ID" value="CAI9109480.1"/>
    <property type="molecule type" value="Genomic_DNA"/>
</dbReference>
<gene>
    <name evidence="4" type="ORF">OLC1_LOCUS17376</name>
</gene>
<name>A0AAV1DR27_OLDCO</name>
<dbReference type="InterPro" id="IPR002885">
    <property type="entry name" value="PPR_rpt"/>
</dbReference>
<comment type="similarity">
    <text evidence="1">Belongs to the PPR family. P subfamily.</text>
</comment>
<reference evidence="4" key="1">
    <citation type="submission" date="2023-03" db="EMBL/GenBank/DDBJ databases">
        <authorList>
            <person name="Julca I."/>
        </authorList>
    </citation>
    <scope>NUCLEOTIDE SEQUENCE</scope>
</reference>
<evidence type="ECO:0000256" key="1">
    <source>
        <dbReference type="ARBA" id="ARBA00007626"/>
    </source>
</evidence>
<dbReference type="InterPro" id="IPR011990">
    <property type="entry name" value="TPR-like_helical_dom_sf"/>
</dbReference>
<feature type="repeat" description="PPR" evidence="3">
    <location>
        <begin position="241"/>
        <end position="275"/>
    </location>
</feature>
<accession>A0AAV1DR27</accession>
<evidence type="ECO:0000313" key="5">
    <source>
        <dbReference type="Proteomes" id="UP001161247"/>
    </source>
</evidence>
<evidence type="ECO:0000256" key="3">
    <source>
        <dbReference type="PROSITE-ProRule" id="PRU00708"/>
    </source>
</evidence>
<feature type="repeat" description="PPR" evidence="3">
    <location>
        <begin position="206"/>
        <end position="240"/>
    </location>
</feature>
<dbReference type="Gene3D" id="1.25.40.10">
    <property type="entry name" value="Tetratricopeptide repeat domain"/>
    <property type="match status" value="4"/>
</dbReference>
<dbReference type="Pfam" id="PF13812">
    <property type="entry name" value="PPR_3"/>
    <property type="match status" value="1"/>
</dbReference>
<dbReference type="Proteomes" id="UP001161247">
    <property type="component" value="Chromosome 6"/>
</dbReference>
<feature type="repeat" description="PPR" evidence="3">
    <location>
        <begin position="136"/>
        <end position="170"/>
    </location>
</feature>
<keyword evidence="5" id="KW-1185">Reference proteome</keyword>
<feature type="repeat" description="PPR" evidence="3">
    <location>
        <begin position="498"/>
        <end position="532"/>
    </location>
</feature>
<feature type="repeat" description="PPR" evidence="3">
    <location>
        <begin position="171"/>
        <end position="205"/>
    </location>
</feature>
<dbReference type="AlphaFoldDB" id="A0AAV1DR27"/>